<proteinExistence type="predicted"/>
<reference evidence="1 2" key="1">
    <citation type="submission" date="2021-03" db="EMBL/GenBank/DDBJ databases">
        <title>Metabolic Capacity of the Antarctic Cyanobacterium Phormidium pseudopriestleyi that Sustains Oxygenic Photosynthesis in the Presence of Hydrogen Sulfide.</title>
        <authorList>
            <person name="Lumian J.E."/>
            <person name="Jungblut A.D."/>
            <person name="Dillon M.L."/>
            <person name="Hawes I."/>
            <person name="Doran P.T."/>
            <person name="Mackey T.J."/>
            <person name="Dick G.J."/>
            <person name="Grettenberger C.L."/>
            <person name="Sumner D.Y."/>
        </authorList>
    </citation>
    <scope>NUCLEOTIDE SEQUENCE [LARGE SCALE GENOMIC DNA]</scope>
    <source>
        <strain evidence="1 2">FRX01</strain>
    </source>
</reference>
<dbReference type="RefSeq" id="WP_207087156.1">
    <property type="nucleotide sequence ID" value="NZ_JAFLQW010000154.1"/>
</dbReference>
<dbReference type="Pfam" id="PF20126">
    <property type="entry name" value="TumE"/>
    <property type="match status" value="1"/>
</dbReference>
<keyword evidence="2" id="KW-1185">Reference proteome</keyword>
<gene>
    <name evidence="1" type="ORF">J0895_05735</name>
</gene>
<dbReference type="InterPro" id="IPR045397">
    <property type="entry name" value="TumE-like"/>
</dbReference>
<evidence type="ECO:0000313" key="1">
    <source>
        <dbReference type="EMBL" id="MBO0348611.1"/>
    </source>
</evidence>
<dbReference type="EMBL" id="JAFLQW010000154">
    <property type="protein sequence ID" value="MBO0348611.1"/>
    <property type="molecule type" value="Genomic_DNA"/>
</dbReference>
<name>A0ABS3FPQ9_9CYAN</name>
<organism evidence="1 2">
    <name type="scientific">Phormidium pseudopriestleyi FRX01</name>
    <dbReference type="NCBI Taxonomy" id="1759528"/>
    <lineage>
        <taxon>Bacteria</taxon>
        <taxon>Bacillati</taxon>
        <taxon>Cyanobacteriota</taxon>
        <taxon>Cyanophyceae</taxon>
        <taxon>Oscillatoriophycideae</taxon>
        <taxon>Oscillatoriales</taxon>
        <taxon>Oscillatoriaceae</taxon>
        <taxon>Phormidium</taxon>
    </lineage>
</organism>
<comment type="caution">
    <text evidence="1">The sequence shown here is derived from an EMBL/GenBank/DDBJ whole genome shotgun (WGS) entry which is preliminary data.</text>
</comment>
<sequence length="127" mass="14972">MELEQYIVTIKNKISASPLITTSEVVDEKLLLNRGYFRVRLTLLNTDFVELTEAFTIKNNQLLTLDYRYQWMDSSKQVLRKRWDSVKHFPDLPNFPHHVHIGSETNVKPGQSRNILEFIDFMESELS</sequence>
<dbReference type="Proteomes" id="UP000664844">
    <property type="component" value="Unassembled WGS sequence"/>
</dbReference>
<evidence type="ECO:0000313" key="2">
    <source>
        <dbReference type="Proteomes" id="UP000664844"/>
    </source>
</evidence>
<accession>A0ABS3FPQ9</accession>
<protein>
    <submittedName>
        <fullName evidence="1">Uncharacterized protein</fullName>
    </submittedName>
</protein>